<dbReference type="OrthoDB" id="5694214at2"/>
<evidence type="ECO:0000259" key="7">
    <source>
        <dbReference type="Pfam" id="PF07980"/>
    </source>
</evidence>
<evidence type="ECO:0000256" key="3">
    <source>
        <dbReference type="ARBA" id="ARBA00022729"/>
    </source>
</evidence>
<dbReference type="Proteomes" id="UP000184532">
    <property type="component" value="Unassembled WGS sequence"/>
</dbReference>
<reference evidence="10" key="1">
    <citation type="submission" date="2016-11" db="EMBL/GenBank/DDBJ databases">
        <authorList>
            <person name="Varghese N."/>
            <person name="Submissions S."/>
        </authorList>
    </citation>
    <scope>NUCLEOTIDE SEQUENCE [LARGE SCALE GENOMIC DNA]</scope>
    <source>
        <strain evidence="10">DSM 22638</strain>
    </source>
</reference>
<dbReference type="CDD" id="cd08977">
    <property type="entry name" value="SusD"/>
    <property type="match status" value="1"/>
</dbReference>
<evidence type="ECO:0000313" key="10">
    <source>
        <dbReference type="Proteomes" id="UP000184532"/>
    </source>
</evidence>
<dbReference type="AlphaFoldDB" id="A0A1M5ICT1"/>
<evidence type="ECO:0000256" key="1">
    <source>
        <dbReference type="ARBA" id="ARBA00004442"/>
    </source>
</evidence>
<dbReference type="Pfam" id="PF14322">
    <property type="entry name" value="SusD-like_3"/>
    <property type="match status" value="1"/>
</dbReference>
<keyword evidence="10" id="KW-1185">Reference proteome</keyword>
<evidence type="ECO:0000256" key="6">
    <source>
        <dbReference type="SAM" id="MobiDB-lite"/>
    </source>
</evidence>
<keyword evidence="5" id="KW-0998">Cell outer membrane</keyword>
<dbReference type="STRING" id="570519.SAMN04488116_0626"/>
<proteinExistence type="inferred from homology"/>
<dbReference type="InterPro" id="IPR012944">
    <property type="entry name" value="SusD_RagB_dom"/>
</dbReference>
<dbReference type="GO" id="GO:0009279">
    <property type="term" value="C:cell outer membrane"/>
    <property type="evidence" value="ECO:0007669"/>
    <property type="project" value="UniProtKB-SubCell"/>
</dbReference>
<dbReference type="InterPro" id="IPR033985">
    <property type="entry name" value="SusD-like_N"/>
</dbReference>
<comment type="similarity">
    <text evidence="2">Belongs to the SusD family.</text>
</comment>
<dbReference type="RefSeq" id="WP_073176423.1">
    <property type="nucleotide sequence ID" value="NZ_FQWL01000001.1"/>
</dbReference>
<evidence type="ECO:0000259" key="8">
    <source>
        <dbReference type="Pfam" id="PF14322"/>
    </source>
</evidence>
<keyword evidence="3" id="KW-0732">Signal</keyword>
<sequence>MNFNKYIYLMVFVLLGLFSCEDELDIVPITEKSANNFYSNEQELESAIAGVYAQLQNGGLYGLDLIGVGEISGEDSFEEIAANDGGRFGQLDDFSTNAGNDLVGDIWRESYKGIQRANTVLNRITDIEYEDASLKTNRIGEMKFIRALLYFNLVRLYGDVPLVTTETESPFDFFGQGRTPLAQVYTQIESDLNDAIQDLPISKESGKPARGAAQALLGDVQLTQSDFSNALTNLEAVVNSGEYALAATTAEIFGVDNEGNSEILFEVQFASGFNVDGSFEGSPAGSQFRPSGTTANAKGHNLPTQDFIDSYDAADTRLNDYVGVDPGANPFYFSTKYEISTTGADDGGSDHLIIRYADVILKYAEALNENNQTPEAILQLNAVRSRAGLGATTATTQTEVRAAIRQERRFEFIGEGHRWFDLKRYGTAVSVMNTFFNNTGVNVTIDDNNLILPIPQSQLDTDSSITQNPGY</sequence>
<protein>
    <submittedName>
        <fullName evidence="9">Starch-binding associating with outer membrane</fullName>
    </submittedName>
</protein>
<dbReference type="Pfam" id="PF07980">
    <property type="entry name" value="SusD_RagB"/>
    <property type="match status" value="1"/>
</dbReference>
<evidence type="ECO:0000313" key="9">
    <source>
        <dbReference type="EMBL" id="SHG26188.1"/>
    </source>
</evidence>
<evidence type="ECO:0000256" key="4">
    <source>
        <dbReference type="ARBA" id="ARBA00023136"/>
    </source>
</evidence>
<dbReference type="EMBL" id="FQWL01000001">
    <property type="protein sequence ID" value="SHG26188.1"/>
    <property type="molecule type" value="Genomic_DNA"/>
</dbReference>
<evidence type="ECO:0000256" key="2">
    <source>
        <dbReference type="ARBA" id="ARBA00006275"/>
    </source>
</evidence>
<keyword evidence="4" id="KW-0472">Membrane</keyword>
<dbReference type="SUPFAM" id="SSF48452">
    <property type="entry name" value="TPR-like"/>
    <property type="match status" value="1"/>
</dbReference>
<evidence type="ECO:0000256" key="5">
    <source>
        <dbReference type="ARBA" id="ARBA00023237"/>
    </source>
</evidence>
<comment type="subcellular location">
    <subcellularLocation>
        <location evidence="1">Cell outer membrane</location>
    </subcellularLocation>
</comment>
<dbReference type="InterPro" id="IPR011990">
    <property type="entry name" value="TPR-like_helical_dom_sf"/>
</dbReference>
<name>A0A1M5ICT1_9FLAO</name>
<feature type="domain" description="SusD-like N-terminal" evidence="8">
    <location>
        <begin position="90"/>
        <end position="219"/>
    </location>
</feature>
<dbReference type="PROSITE" id="PS51257">
    <property type="entry name" value="PROKAR_LIPOPROTEIN"/>
    <property type="match status" value="1"/>
</dbReference>
<feature type="compositionally biased region" description="Polar residues" evidence="6">
    <location>
        <begin position="284"/>
        <end position="296"/>
    </location>
</feature>
<feature type="domain" description="RagB/SusD" evidence="7">
    <location>
        <begin position="337"/>
        <end position="471"/>
    </location>
</feature>
<gene>
    <name evidence="9" type="ORF">SAMN04488116_0626</name>
</gene>
<dbReference type="Gene3D" id="1.25.40.390">
    <property type="match status" value="1"/>
</dbReference>
<accession>A0A1M5ICT1</accession>
<organism evidence="9 10">
    <name type="scientific">Flagellimonas flava</name>
    <dbReference type="NCBI Taxonomy" id="570519"/>
    <lineage>
        <taxon>Bacteria</taxon>
        <taxon>Pseudomonadati</taxon>
        <taxon>Bacteroidota</taxon>
        <taxon>Flavobacteriia</taxon>
        <taxon>Flavobacteriales</taxon>
        <taxon>Flavobacteriaceae</taxon>
        <taxon>Flagellimonas</taxon>
    </lineage>
</organism>
<feature type="region of interest" description="Disordered" evidence="6">
    <location>
        <begin position="282"/>
        <end position="301"/>
    </location>
</feature>